<dbReference type="OrthoDB" id="2388713at2"/>
<dbReference type="Proteomes" id="UP000198565">
    <property type="component" value="Unassembled WGS sequence"/>
</dbReference>
<name>A0A1I4LM60_9BACI</name>
<evidence type="ECO:0000313" key="3">
    <source>
        <dbReference type="Proteomes" id="UP000198565"/>
    </source>
</evidence>
<dbReference type="STRING" id="334253.SAMN04487943_10582"/>
<feature type="transmembrane region" description="Helical" evidence="1">
    <location>
        <begin position="22"/>
        <end position="41"/>
    </location>
</feature>
<feature type="transmembrane region" description="Helical" evidence="1">
    <location>
        <begin position="213"/>
        <end position="232"/>
    </location>
</feature>
<keyword evidence="1" id="KW-0472">Membrane</keyword>
<keyword evidence="3" id="KW-1185">Reference proteome</keyword>
<keyword evidence="1" id="KW-1133">Transmembrane helix</keyword>
<protein>
    <recommendedName>
        <fullName evidence="4">ABC-2 type transport system permease protein</fullName>
    </recommendedName>
</protein>
<evidence type="ECO:0000313" key="2">
    <source>
        <dbReference type="EMBL" id="SFL91657.1"/>
    </source>
</evidence>
<keyword evidence="1" id="KW-0812">Transmembrane</keyword>
<sequence>MNTKNNTMFKVATDLFLFQMKWTLWFIPAVLGFYLFLPIVLKEITEVELNFLSTMFNPSKIYMLVIGIISALAFFNHYVQNGITRKDYVSGSAMAATGVAFSIMIIASIINGILHLIEPLTGFSPSNTHIAFLDTTSMWIIPILVFSLIILCYYIAGWMIIAGFQRLGGWGCFVFILIALLYFSLTDLLWQGDISHPLINAIGITDPNLSTPAALFCTLILIAVGLLLIRMLTKSVAIQPK</sequence>
<gene>
    <name evidence="2" type="ORF">SAMN04487943_10582</name>
</gene>
<feature type="transmembrane region" description="Helical" evidence="1">
    <location>
        <begin position="91"/>
        <end position="117"/>
    </location>
</feature>
<feature type="transmembrane region" description="Helical" evidence="1">
    <location>
        <begin position="61"/>
        <end position="79"/>
    </location>
</feature>
<dbReference type="AlphaFoldDB" id="A0A1I4LM60"/>
<dbReference type="EMBL" id="FOTR01000005">
    <property type="protein sequence ID" value="SFL91657.1"/>
    <property type="molecule type" value="Genomic_DNA"/>
</dbReference>
<evidence type="ECO:0008006" key="4">
    <source>
        <dbReference type="Google" id="ProtNLM"/>
    </source>
</evidence>
<dbReference type="RefSeq" id="WP_091483650.1">
    <property type="nucleotide sequence ID" value="NZ_FOTR01000005.1"/>
</dbReference>
<evidence type="ECO:0000256" key="1">
    <source>
        <dbReference type="SAM" id="Phobius"/>
    </source>
</evidence>
<reference evidence="3" key="1">
    <citation type="submission" date="2016-10" db="EMBL/GenBank/DDBJ databases">
        <authorList>
            <person name="Varghese N."/>
            <person name="Submissions S."/>
        </authorList>
    </citation>
    <scope>NUCLEOTIDE SEQUENCE [LARGE SCALE GENOMIC DNA]</scope>
    <source>
        <strain evidence="3">CGMCC 1.4250</strain>
    </source>
</reference>
<proteinExistence type="predicted"/>
<accession>A0A1I4LM60</accession>
<feature type="transmembrane region" description="Helical" evidence="1">
    <location>
        <begin position="137"/>
        <end position="155"/>
    </location>
</feature>
<feature type="transmembrane region" description="Helical" evidence="1">
    <location>
        <begin position="167"/>
        <end position="185"/>
    </location>
</feature>
<organism evidence="2 3">
    <name type="scientific">Gracilibacillus orientalis</name>
    <dbReference type="NCBI Taxonomy" id="334253"/>
    <lineage>
        <taxon>Bacteria</taxon>
        <taxon>Bacillati</taxon>
        <taxon>Bacillota</taxon>
        <taxon>Bacilli</taxon>
        <taxon>Bacillales</taxon>
        <taxon>Bacillaceae</taxon>
        <taxon>Gracilibacillus</taxon>
    </lineage>
</organism>